<keyword evidence="2" id="KW-1185">Reference proteome</keyword>
<gene>
    <name evidence="1" type="ORF">WN51_10773</name>
</gene>
<accession>A0A0M9A496</accession>
<evidence type="ECO:0000313" key="2">
    <source>
        <dbReference type="Proteomes" id="UP000053105"/>
    </source>
</evidence>
<evidence type="ECO:0000313" key="1">
    <source>
        <dbReference type="EMBL" id="KOX76917.1"/>
    </source>
</evidence>
<organism evidence="1 2">
    <name type="scientific">Melipona quadrifasciata</name>
    <dbReference type="NCBI Taxonomy" id="166423"/>
    <lineage>
        <taxon>Eukaryota</taxon>
        <taxon>Metazoa</taxon>
        <taxon>Ecdysozoa</taxon>
        <taxon>Arthropoda</taxon>
        <taxon>Hexapoda</taxon>
        <taxon>Insecta</taxon>
        <taxon>Pterygota</taxon>
        <taxon>Neoptera</taxon>
        <taxon>Endopterygota</taxon>
        <taxon>Hymenoptera</taxon>
        <taxon>Apocrita</taxon>
        <taxon>Aculeata</taxon>
        <taxon>Apoidea</taxon>
        <taxon>Anthophila</taxon>
        <taxon>Apidae</taxon>
        <taxon>Melipona</taxon>
    </lineage>
</organism>
<dbReference type="AlphaFoldDB" id="A0A0M9A496"/>
<proteinExistence type="predicted"/>
<reference evidence="1 2" key="1">
    <citation type="submission" date="2015-07" db="EMBL/GenBank/DDBJ databases">
        <title>The genome of Melipona quadrifasciata.</title>
        <authorList>
            <person name="Pan H."/>
            <person name="Kapheim K."/>
        </authorList>
    </citation>
    <scope>NUCLEOTIDE SEQUENCE [LARGE SCALE GENOMIC DNA]</scope>
    <source>
        <strain evidence="1">0111107301</strain>
        <tissue evidence="1">Whole body</tissue>
    </source>
</reference>
<sequence>MIASKVKGRVWFISKDDMLNRSTCKVGSEPWAREAVALCTGESYGRGNT</sequence>
<dbReference type="EMBL" id="KQ435737">
    <property type="protein sequence ID" value="KOX76917.1"/>
    <property type="molecule type" value="Genomic_DNA"/>
</dbReference>
<protein>
    <submittedName>
        <fullName evidence="1">Uncharacterized protein</fullName>
    </submittedName>
</protein>
<dbReference type="Proteomes" id="UP000053105">
    <property type="component" value="Unassembled WGS sequence"/>
</dbReference>
<name>A0A0M9A496_9HYME</name>